<gene>
    <name evidence="2" type="ORF">CEP51_009672</name>
</gene>
<keyword evidence="3" id="KW-1185">Reference proteome</keyword>
<reference evidence="2 3" key="1">
    <citation type="submission" date="2017-06" db="EMBL/GenBank/DDBJ databases">
        <title>Comparative genomic analysis of Ambrosia Fusariam Clade fungi.</title>
        <authorList>
            <person name="Stajich J.E."/>
            <person name="Carrillo J."/>
            <person name="Kijimoto T."/>
            <person name="Eskalen A."/>
            <person name="O'Donnell K."/>
            <person name="Kasson M."/>
        </authorList>
    </citation>
    <scope>NUCLEOTIDE SEQUENCE [LARGE SCALE GENOMIC DNA]</scope>
    <source>
        <strain evidence="2 3">NRRL62606</strain>
    </source>
</reference>
<organism evidence="2 3">
    <name type="scientific">Fusarium floridanum</name>
    <dbReference type="NCBI Taxonomy" id="1325733"/>
    <lineage>
        <taxon>Eukaryota</taxon>
        <taxon>Fungi</taxon>
        <taxon>Dikarya</taxon>
        <taxon>Ascomycota</taxon>
        <taxon>Pezizomycotina</taxon>
        <taxon>Sordariomycetes</taxon>
        <taxon>Hypocreomycetidae</taxon>
        <taxon>Hypocreales</taxon>
        <taxon>Nectriaceae</taxon>
        <taxon>Fusarium</taxon>
        <taxon>Fusarium solani species complex</taxon>
    </lineage>
</organism>
<feature type="compositionally biased region" description="Polar residues" evidence="1">
    <location>
        <begin position="115"/>
        <end position="125"/>
    </location>
</feature>
<dbReference type="Proteomes" id="UP000287972">
    <property type="component" value="Unassembled WGS sequence"/>
</dbReference>
<dbReference type="EMBL" id="NKCL01000279">
    <property type="protein sequence ID" value="RSL76779.1"/>
    <property type="molecule type" value="Genomic_DNA"/>
</dbReference>
<accession>A0A428RGX5</accession>
<comment type="caution">
    <text evidence="2">The sequence shown here is derived from an EMBL/GenBank/DDBJ whole genome shotgun (WGS) entry which is preliminary data.</text>
</comment>
<evidence type="ECO:0000256" key="1">
    <source>
        <dbReference type="SAM" id="MobiDB-lite"/>
    </source>
</evidence>
<feature type="region of interest" description="Disordered" evidence="1">
    <location>
        <begin position="115"/>
        <end position="138"/>
    </location>
</feature>
<sequence length="138" mass="15393">MVLCGVLGFNSTNDPGLYRFPISSYRWARSDITDRISVLLSHQEQGLKVYSRIVSDISPSTEAPSVKLLLHHDKRGTHMYTDSPINSSFDDKVSREYNSPSWTMNHFTFGGRKTLTASSSHTPKATSAHKAFSQSPSQ</sequence>
<dbReference type="AlphaFoldDB" id="A0A428RGX5"/>
<evidence type="ECO:0000313" key="2">
    <source>
        <dbReference type="EMBL" id="RSL76779.1"/>
    </source>
</evidence>
<evidence type="ECO:0000313" key="3">
    <source>
        <dbReference type="Proteomes" id="UP000287972"/>
    </source>
</evidence>
<protein>
    <submittedName>
        <fullName evidence="2">Uncharacterized protein</fullName>
    </submittedName>
</protein>
<proteinExistence type="predicted"/>
<name>A0A428RGX5_9HYPO</name>